<dbReference type="Proteomes" id="UP000662703">
    <property type="component" value="Unassembled WGS sequence"/>
</dbReference>
<dbReference type="Pfam" id="PF11932">
    <property type="entry name" value="DUF3450"/>
    <property type="match status" value="1"/>
</dbReference>
<name>A0ABS0AUP8_9GAMM</name>
<sequence>MNKPIGTLMVLAALAAGGVRAADMQAVTAEGEARASESGAAQNRVAGLDDESARLEAEYRQLLRTVDGLETYNRVLGEQVAAQESERQDMAASLDNAARLERRLVPLMDRMIERLDTFIDEDLPFQVGARHAAVDQLRQRLGDPDAPVADTLRRVFEAYAGEAAHGRSLDSWRGTLELDGERRDVNLLRVGRVALMYRTLDGEALGAWDPGAGQWRSLDRGEYRRAFDMAMKIADKQAAPELIRVPLFGAREVTP</sequence>
<keyword evidence="1" id="KW-0732">Signal</keyword>
<accession>A0ABS0AUP8</accession>
<reference evidence="2 3" key="1">
    <citation type="submission" date="2012-09" db="EMBL/GenBank/DDBJ databases">
        <title>Genome Sequence of alkane-degrading Bacterium Alcanivorax sp. 521-1.</title>
        <authorList>
            <person name="Lai Q."/>
            <person name="Shao Z."/>
        </authorList>
    </citation>
    <scope>NUCLEOTIDE SEQUENCE [LARGE SCALE GENOMIC DNA]</scope>
    <source>
        <strain evidence="2 3">521-1</strain>
    </source>
</reference>
<evidence type="ECO:0008006" key="4">
    <source>
        <dbReference type="Google" id="ProtNLM"/>
    </source>
</evidence>
<dbReference type="EMBL" id="ARXX01000062">
    <property type="protein sequence ID" value="MBF5057857.1"/>
    <property type="molecule type" value="Genomic_DNA"/>
</dbReference>
<evidence type="ECO:0000313" key="3">
    <source>
        <dbReference type="Proteomes" id="UP000662703"/>
    </source>
</evidence>
<dbReference type="PIRSF" id="PIRSF028069">
    <property type="entry name" value="UCP028069"/>
    <property type="match status" value="1"/>
</dbReference>
<feature type="signal peptide" evidence="1">
    <location>
        <begin position="1"/>
        <end position="21"/>
    </location>
</feature>
<proteinExistence type="predicted"/>
<gene>
    <name evidence="2" type="ORF">Y5W_03151</name>
</gene>
<evidence type="ECO:0000256" key="1">
    <source>
        <dbReference type="SAM" id="SignalP"/>
    </source>
</evidence>
<dbReference type="InterPro" id="IPR016866">
    <property type="entry name" value="UCP028069"/>
</dbReference>
<organism evidence="2 3">
    <name type="scientific">Alloalcanivorax profundimaris</name>
    <dbReference type="NCBI Taxonomy" id="2735259"/>
    <lineage>
        <taxon>Bacteria</taxon>
        <taxon>Pseudomonadati</taxon>
        <taxon>Pseudomonadota</taxon>
        <taxon>Gammaproteobacteria</taxon>
        <taxon>Oceanospirillales</taxon>
        <taxon>Alcanivoracaceae</taxon>
        <taxon>Alloalcanivorax</taxon>
    </lineage>
</organism>
<evidence type="ECO:0000313" key="2">
    <source>
        <dbReference type="EMBL" id="MBF5057857.1"/>
    </source>
</evidence>
<feature type="chain" id="PRO_5047485634" description="DUF3450 domain-containing protein" evidence="1">
    <location>
        <begin position="22"/>
        <end position="255"/>
    </location>
</feature>
<keyword evidence="3" id="KW-1185">Reference proteome</keyword>
<dbReference type="RefSeq" id="WP_194297885.1">
    <property type="nucleotide sequence ID" value="NZ_ARXX01000062.1"/>
</dbReference>
<protein>
    <recommendedName>
        <fullName evidence="4">DUF3450 domain-containing protein</fullName>
    </recommendedName>
</protein>
<comment type="caution">
    <text evidence="2">The sequence shown here is derived from an EMBL/GenBank/DDBJ whole genome shotgun (WGS) entry which is preliminary data.</text>
</comment>